<feature type="transmembrane region" description="Helical" evidence="1">
    <location>
        <begin position="6"/>
        <end position="25"/>
    </location>
</feature>
<reference evidence="2 3" key="1">
    <citation type="submission" date="2016-02" db="EMBL/GenBank/DDBJ databases">
        <title>Discovery of a natural microsporidian pathogen with a broad tissue tropism in Caenorhabditis elegans.</title>
        <authorList>
            <person name="Luallen R.J."/>
            <person name="Reinke A.W."/>
            <person name="Tong L."/>
            <person name="Botts M.R."/>
            <person name="Felix M.-A."/>
            <person name="Troemel E.R."/>
        </authorList>
    </citation>
    <scope>NUCLEOTIDE SEQUENCE [LARGE SCALE GENOMIC DNA]</scope>
    <source>
        <strain evidence="2 3">JUm2807</strain>
    </source>
</reference>
<evidence type="ECO:0000256" key="1">
    <source>
        <dbReference type="SAM" id="Phobius"/>
    </source>
</evidence>
<accession>A0A177EDA0</accession>
<dbReference type="GeneID" id="93647804"/>
<organism evidence="2 3">
    <name type="scientific">Nematocida displodere</name>
    <dbReference type="NCBI Taxonomy" id="1805483"/>
    <lineage>
        <taxon>Eukaryota</taxon>
        <taxon>Fungi</taxon>
        <taxon>Fungi incertae sedis</taxon>
        <taxon>Microsporidia</taxon>
        <taxon>Nematocida</taxon>
    </lineage>
</organism>
<proteinExistence type="predicted"/>
<keyword evidence="1" id="KW-0812">Transmembrane</keyword>
<keyword evidence="1" id="KW-1133">Transmembrane helix</keyword>
<dbReference type="AlphaFoldDB" id="A0A177EDA0"/>
<evidence type="ECO:0000313" key="2">
    <source>
        <dbReference type="EMBL" id="OAG29907.1"/>
    </source>
</evidence>
<feature type="transmembrane region" description="Helical" evidence="1">
    <location>
        <begin position="81"/>
        <end position="101"/>
    </location>
</feature>
<gene>
    <name evidence="2" type="ORF">NEDG_01454</name>
</gene>
<evidence type="ECO:0000313" key="3">
    <source>
        <dbReference type="Proteomes" id="UP000185944"/>
    </source>
</evidence>
<dbReference type="RefSeq" id="XP_067544459.1">
    <property type="nucleotide sequence ID" value="XM_067688872.1"/>
</dbReference>
<dbReference type="VEuPathDB" id="MicrosporidiaDB:NEDG_01454"/>
<dbReference type="EMBL" id="LTDL01000038">
    <property type="protein sequence ID" value="OAG29907.1"/>
    <property type="molecule type" value="Genomic_DNA"/>
</dbReference>
<feature type="transmembrane region" description="Helical" evidence="1">
    <location>
        <begin position="164"/>
        <end position="183"/>
    </location>
</feature>
<feature type="transmembrane region" description="Helical" evidence="1">
    <location>
        <begin position="113"/>
        <end position="137"/>
    </location>
</feature>
<feature type="transmembrane region" description="Helical" evidence="1">
    <location>
        <begin position="203"/>
        <end position="232"/>
    </location>
</feature>
<protein>
    <submittedName>
        <fullName evidence="2">Uncharacterized protein</fullName>
    </submittedName>
</protein>
<feature type="transmembrane region" description="Helical" evidence="1">
    <location>
        <begin position="244"/>
        <end position="265"/>
    </location>
</feature>
<keyword evidence="1" id="KW-0472">Membrane</keyword>
<name>A0A177EDA0_9MICR</name>
<keyword evidence="3" id="KW-1185">Reference proteome</keyword>
<dbReference type="Proteomes" id="UP000185944">
    <property type="component" value="Unassembled WGS sequence"/>
</dbReference>
<comment type="caution">
    <text evidence="2">The sequence shown here is derived from an EMBL/GenBank/DDBJ whole genome shotgun (WGS) entry which is preliminary data.</text>
</comment>
<sequence>MRREDTGFVGLFKLYFLVMALLYLGKHRPGWENASTPRHQLSFGCLLGVISSVDGHIDKHCPLSPSGVGGLLWWSVNITRLFYHYCLNTTCFALLVAALQWEWFNLFYLIHHIYIFRYVFWLSFHFLATLYLLKALWRSIESFHKRFTGAIYASIFNCQVSSSLRWTIVAVDGVLFIIGALVFEDSILSIFYTRTGRGSWYLTSAVAFAFSALAFVLLACQCFLSCWFTLVVCPHERKELKLQILLATATAMCLHLIGVYCFSLFHHTHAPANYYLWPE</sequence>